<accession>A0A554XDF6</accession>
<sequence>MARPPKNPALALRDGVAPSCVALPRLRHCPWPTLLDFLAERLRGASRAQWLARLRAGQVLDEDGRPLDEHAPYLHGQRVYYWRNLPDEPPIPFQEQVLFRDAHLVVVDKPHFLPVTPGGRYVRETLLVRLRRALNLPELSPLHRIDRDTAGLVVLSVRAAERDAYQRLFRQRRVEKIYEAIAPWRDDLPWPQRRLSHLREDEHAFFRMREAAPEEGLPPNSETWIEPLQRLGPQGRWARYRLRPVTGKRHQLRVHLCALGLPIVGDPWYPVVRIGPDDPPDYATPLQLLAQAIAFDDPITGQRRQFHSRLRLSGPDTVGSVTPAP</sequence>
<name>A0A554XDF6_9BURK</name>
<dbReference type="EC" id="5.4.99.28" evidence="2"/>
<dbReference type="GO" id="GO:0003723">
    <property type="term" value="F:RNA binding"/>
    <property type="evidence" value="ECO:0007669"/>
    <property type="project" value="InterPro"/>
</dbReference>
<organism evidence="2 3">
    <name type="scientific">Tepidimonas charontis</name>
    <dbReference type="NCBI Taxonomy" id="2267262"/>
    <lineage>
        <taxon>Bacteria</taxon>
        <taxon>Pseudomonadati</taxon>
        <taxon>Pseudomonadota</taxon>
        <taxon>Betaproteobacteria</taxon>
        <taxon>Burkholderiales</taxon>
        <taxon>Tepidimonas</taxon>
    </lineage>
</organism>
<keyword evidence="3" id="KW-1185">Reference proteome</keyword>
<reference evidence="2 3" key="1">
    <citation type="submission" date="2019-07" db="EMBL/GenBank/DDBJ databases">
        <title>Tepidimonas charontis SPSP-6 draft genome.</title>
        <authorList>
            <person name="Da Costa M.S."/>
            <person name="Froufe H.J.C."/>
            <person name="Egas C."/>
            <person name="Albuquerque L."/>
        </authorList>
    </citation>
    <scope>NUCLEOTIDE SEQUENCE [LARGE SCALE GENOMIC DNA]</scope>
    <source>
        <strain evidence="2 3">SPSP-6</strain>
    </source>
</reference>
<dbReference type="PROSITE" id="PS01129">
    <property type="entry name" value="PSI_RLU"/>
    <property type="match status" value="1"/>
</dbReference>
<dbReference type="PANTHER" id="PTHR21600:SF84">
    <property type="entry name" value="PSEUDOURIDINE SYNTHASE RSUA_RLUA-LIKE DOMAIN-CONTAINING PROTEIN"/>
    <property type="match status" value="1"/>
</dbReference>
<feature type="domain" description="Pseudouridine synthase RsuA/RluA-like" evidence="1">
    <location>
        <begin position="103"/>
        <end position="256"/>
    </location>
</feature>
<gene>
    <name evidence="2" type="primary">rluA_1</name>
    <name evidence="2" type="ORF">Tchar_01627</name>
</gene>
<protein>
    <submittedName>
        <fullName evidence="2">Ribosomal large subunit pseudouridine synthase A</fullName>
        <ecNumber evidence="2">5.4.99.28</ecNumber>
    </submittedName>
</protein>
<dbReference type="InterPro" id="IPR006145">
    <property type="entry name" value="PsdUridine_synth_RsuA/RluA"/>
</dbReference>
<dbReference type="InterPro" id="IPR020103">
    <property type="entry name" value="PsdUridine_synth_cat_dom_sf"/>
</dbReference>
<evidence type="ECO:0000313" key="2">
    <source>
        <dbReference type="EMBL" id="TSE33875.1"/>
    </source>
</evidence>
<dbReference type="GO" id="GO:0000455">
    <property type="term" value="P:enzyme-directed rRNA pseudouridine synthesis"/>
    <property type="evidence" value="ECO:0007669"/>
    <property type="project" value="TreeGrafter"/>
</dbReference>
<dbReference type="AlphaFoldDB" id="A0A554XDF6"/>
<dbReference type="Pfam" id="PF00849">
    <property type="entry name" value="PseudoU_synth_2"/>
    <property type="match status" value="1"/>
</dbReference>
<dbReference type="RefSeq" id="WP_144328571.1">
    <property type="nucleotide sequence ID" value="NZ_VJON01000024.1"/>
</dbReference>
<dbReference type="Gene3D" id="3.30.2350.10">
    <property type="entry name" value="Pseudouridine synthase"/>
    <property type="match status" value="1"/>
</dbReference>
<keyword evidence="2" id="KW-0413">Isomerase</keyword>
<evidence type="ECO:0000313" key="3">
    <source>
        <dbReference type="Proteomes" id="UP000318294"/>
    </source>
</evidence>
<dbReference type="OrthoDB" id="9785808at2"/>
<dbReference type="Proteomes" id="UP000318294">
    <property type="component" value="Unassembled WGS sequence"/>
</dbReference>
<dbReference type="InterPro" id="IPR050188">
    <property type="entry name" value="RluA_PseudoU_synthase"/>
</dbReference>
<comment type="caution">
    <text evidence="2">The sequence shown here is derived from an EMBL/GenBank/DDBJ whole genome shotgun (WGS) entry which is preliminary data.</text>
</comment>
<proteinExistence type="predicted"/>
<dbReference type="SUPFAM" id="SSF55120">
    <property type="entry name" value="Pseudouridine synthase"/>
    <property type="match status" value="1"/>
</dbReference>
<dbReference type="InterPro" id="IPR006224">
    <property type="entry name" value="PsdUridine_synth_RluA-like_CS"/>
</dbReference>
<dbReference type="EMBL" id="VJON01000024">
    <property type="protein sequence ID" value="TSE33875.1"/>
    <property type="molecule type" value="Genomic_DNA"/>
</dbReference>
<dbReference type="PANTHER" id="PTHR21600">
    <property type="entry name" value="MITOCHONDRIAL RNA PSEUDOURIDINE SYNTHASE"/>
    <property type="match status" value="1"/>
</dbReference>
<evidence type="ECO:0000259" key="1">
    <source>
        <dbReference type="Pfam" id="PF00849"/>
    </source>
</evidence>
<dbReference type="GO" id="GO:0160151">
    <property type="term" value="F:tRNA pseudouridine(32) synthase activity"/>
    <property type="evidence" value="ECO:0007669"/>
    <property type="project" value="UniProtKB-EC"/>
</dbReference>